<organism evidence="1 2">
    <name type="scientific">Brevibacillus fulvus</name>
    <dbReference type="NCBI Taxonomy" id="1125967"/>
    <lineage>
        <taxon>Bacteria</taxon>
        <taxon>Bacillati</taxon>
        <taxon>Bacillota</taxon>
        <taxon>Bacilli</taxon>
        <taxon>Bacillales</taxon>
        <taxon>Paenibacillaceae</taxon>
        <taxon>Brevibacillus</taxon>
    </lineage>
</organism>
<accession>A0A938Y3A3</accession>
<dbReference type="RefSeq" id="WP_204518907.1">
    <property type="nucleotide sequence ID" value="NZ_BAABIN010000012.1"/>
</dbReference>
<protein>
    <submittedName>
        <fullName evidence="1">Uncharacterized protein</fullName>
    </submittedName>
</protein>
<dbReference type="Proteomes" id="UP000717624">
    <property type="component" value="Unassembled WGS sequence"/>
</dbReference>
<dbReference type="AlphaFoldDB" id="A0A938Y3A3"/>
<reference evidence="1" key="1">
    <citation type="submission" date="2021-01" db="EMBL/GenBank/DDBJ databases">
        <title>Genomic Encyclopedia of Type Strains, Phase IV (KMG-IV): sequencing the most valuable type-strain genomes for metagenomic binning, comparative biology and taxonomic classification.</title>
        <authorList>
            <person name="Goeker M."/>
        </authorList>
    </citation>
    <scope>NUCLEOTIDE SEQUENCE</scope>
    <source>
        <strain evidence="1">DSM 25523</strain>
    </source>
</reference>
<comment type="caution">
    <text evidence="1">The sequence shown here is derived from an EMBL/GenBank/DDBJ whole genome shotgun (WGS) entry which is preliminary data.</text>
</comment>
<sequence length="123" mass="12996">MLLTADELTGRFYPKAANMEAGEVDTYLLRANAFCLGVIGGVPPAVDDTVKAAVGLAFEILAKSETDQVDPVTGNITPAAPEGAFVRNKQADPLQTVRDMLAAAKRAFDNANTAQAERGVKFL</sequence>
<name>A0A938Y3A3_9BACL</name>
<dbReference type="EMBL" id="JAFBEB010000010">
    <property type="protein sequence ID" value="MBM7591171.1"/>
    <property type="molecule type" value="Genomic_DNA"/>
</dbReference>
<proteinExistence type="predicted"/>
<evidence type="ECO:0000313" key="1">
    <source>
        <dbReference type="EMBL" id="MBM7591171.1"/>
    </source>
</evidence>
<keyword evidence="2" id="KW-1185">Reference proteome</keyword>
<evidence type="ECO:0000313" key="2">
    <source>
        <dbReference type="Proteomes" id="UP000717624"/>
    </source>
</evidence>
<gene>
    <name evidence="1" type="ORF">JOD01_002798</name>
</gene>